<dbReference type="GO" id="GO:0006646">
    <property type="term" value="P:phosphatidylethanolamine biosynthetic process"/>
    <property type="evidence" value="ECO:0007669"/>
    <property type="project" value="TreeGrafter"/>
</dbReference>
<dbReference type="Pfam" id="PF01633">
    <property type="entry name" value="Choline_kinase"/>
    <property type="match status" value="1"/>
</dbReference>
<dbReference type="GO" id="GO:0004305">
    <property type="term" value="F:ethanolamine kinase activity"/>
    <property type="evidence" value="ECO:0007669"/>
    <property type="project" value="TreeGrafter"/>
</dbReference>
<dbReference type="CDD" id="cd05151">
    <property type="entry name" value="ChoK-like"/>
    <property type="match status" value="1"/>
</dbReference>
<protein>
    <recommendedName>
        <fullName evidence="2">Aminoglycoside phosphotransferase domain-containing protein</fullName>
    </recommendedName>
</protein>
<sequence>MDEITKNLIQSIPIWKGNIEIKTIDGGLTNKNYLIQENSKKFVVRLGDDIPEHLISRSNELIASKAASEANIGPKMIYSGKGILVLEYIESTTLTAKDVRDKIDLIIPLLKKIHYEIPKKIFGQSLIFWVFHVIRNYEKFLKDHKSSYSNLLPDLLSQSARLEKNSSPYQIVFGHNDLLPANFLDDGLRLWIIDWEYAGFNTPLFDLGGLASNCDFSQKEEIYLLENYFEKKIDDKLLLQYNSLKCASLLRETMWSMVSELTSKIDFDYKNYTQENLLKFNQSYKNLNLS</sequence>
<name>A0A382AYR1_9ZZZZ</name>
<accession>A0A382AYR1</accession>
<gene>
    <name evidence="1" type="ORF">METZ01_LOCUS159046</name>
</gene>
<reference evidence="1" key="1">
    <citation type="submission" date="2018-05" db="EMBL/GenBank/DDBJ databases">
        <authorList>
            <person name="Lanie J.A."/>
            <person name="Ng W.-L."/>
            <person name="Kazmierczak K.M."/>
            <person name="Andrzejewski T.M."/>
            <person name="Davidsen T.M."/>
            <person name="Wayne K.J."/>
            <person name="Tettelin H."/>
            <person name="Glass J.I."/>
            <person name="Rusch D."/>
            <person name="Podicherti R."/>
            <person name="Tsui H.-C.T."/>
            <person name="Winkler M.E."/>
        </authorList>
    </citation>
    <scope>NUCLEOTIDE SEQUENCE</scope>
</reference>
<dbReference type="AlphaFoldDB" id="A0A382AYR1"/>
<evidence type="ECO:0000313" key="1">
    <source>
        <dbReference type="EMBL" id="SVB06192.1"/>
    </source>
</evidence>
<dbReference type="Gene3D" id="3.90.1200.10">
    <property type="match status" value="1"/>
</dbReference>
<dbReference type="GO" id="GO:0005737">
    <property type="term" value="C:cytoplasm"/>
    <property type="evidence" value="ECO:0007669"/>
    <property type="project" value="TreeGrafter"/>
</dbReference>
<proteinExistence type="predicted"/>
<dbReference type="SUPFAM" id="SSF56112">
    <property type="entry name" value="Protein kinase-like (PK-like)"/>
    <property type="match status" value="1"/>
</dbReference>
<dbReference type="PANTHER" id="PTHR22603:SF66">
    <property type="entry name" value="ETHANOLAMINE KINASE"/>
    <property type="match status" value="1"/>
</dbReference>
<evidence type="ECO:0008006" key="2">
    <source>
        <dbReference type="Google" id="ProtNLM"/>
    </source>
</evidence>
<organism evidence="1">
    <name type="scientific">marine metagenome</name>
    <dbReference type="NCBI Taxonomy" id="408172"/>
    <lineage>
        <taxon>unclassified sequences</taxon>
        <taxon>metagenomes</taxon>
        <taxon>ecological metagenomes</taxon>
    </lineage>
</organism>
<dbReference type="Gene3D" id="3.30.200.20">
    <property type="entry name" value="Phosphorylase Kinase, domain 1"/>
    <property type="match status" value="1"/>
</dbReference>
<dbReference type="InterPro" id="IPR011009">
    <property type="entry name" value="Kinase-like_dom_sf"/>
</dbReference>
<dbReference type="PANTHER" id="PTHR22603">
    <property type="entry name" value="CHOLINE/ETHANOALAMINE KINASE"/>
    <property type="match status" value="1"/>
</dbReference>
<dbReference type="EMBL" id="UINC01027257">
    <property type="protein sequence ID" value="SVB06192.1"/>
    <property type="molecule type" value="Genomic_DNA"/>
</dbReference>